<accession>A0A7R7IDP7</accession>
<dbReference type="RefSeq" id="WP_271715468.1">
    <property type="nucleotide sequence ID" value="NZ_AP024169.1"/>
</dbReference>
<protein>
    <submittedName>
        <fullName evidence="1">Uncharacterized protein</fullName>
    </submittedName>
</protein>
<dbReference type="EMBL" id="AP024169">
    <property type="protein sequence ID" value="BCN30233.1"/>
    <property type="molecule type" value="Genomic_DNA"/>
</dbReference>
<keyword evidence="2" id="KW-1185">Reference proteome</keyword>
<dbReference type="KEGG" id="ahb:bsdtb5_15280"/>
<dbReference type="AlphaFoldDB" id="A0A7R7IDP7"/>
<dbReference type="Proteomes" id="UP000595897">
    <property type="component" value="Chromosome"/>
</dbReference>
<evidence type="ECO:0000313" key="1">
    <source>
        <dbReference type="EMBL" id="BCN30233.1"/>
    </source>
</evidence>
<sequence>MEELKQNFLKKLKERIQNCTINSKKLREDECYDEAKLEIIKINIYEIFQTLFSATQKKVLQMKAGNPNLDERECFTKEYLLTFDKIPKNWADNYQKAKEREMVEVYYVEEVKLATAKEIKELFLSCIE</sequence>
<evidence type="ECO:0000313" key="2">
    <source>
        <dbReference type="Proteomes" id="UP000595897"/>
    </source>
</evidence>
<organism evidence="1 2">
    <name type="scientific">Anaeromicropila herbilytica</name>
    <dbReference type="NCBI Taxonomy" id="2785025"/>
    <lineage>
        <taxon>Bacteria</taxon>
        <taxon>Bacillati</taxon>
        <taxon>Bacillota</taxon>
        <taxon>Clostridia</taxon>
        <taxon>Lachnospirales</taxon>
        <taxon>Lachnospiraceae</taxon>
        <taxon>Anaeromicropila</taxon>
    </lineage>
</organism>
<name>A0A7R7IDP7_9FIRM</name>
<reference evidence="1 2" key="1">
    <citation type="submission" date="2020-11" db="EMBL/GenBank/DDBJ databases">
        <title>Draft genome sequencing of a Lachnospiraceae strain isolated from anoxic soil subjected to BSD treatment.</title>
        <authorList>
            <person name="Uek A."/>
            <person name="Tonouchi A."/>
        </authorList>
    </citation>
    <scope>NUCLEOTIDE SEQUENCE [LARGE SCALE GENOMIC DNA]</scope>
    <source>
        <strain evidence="1 2">TB5</strain>
    </source>
</reference>
<gene>
    <name evidence="1" type="ORF">bsdtb5_15280</name>
</gene>
<proteinExistence type="predicted"/>